<gene>
    <name evidence="2" type="ORF">P1J78_22300</name>
</gene>
<dbReference type="RefSeq" id="WP_275569585.1">
    <property type="nucleotide sequence ID" value="NZ_JARGYC010000096.1"/>
</dbReference>
<keyword evidence="3" id="KW-1185">Reference proteome</keyword>
<keyword evidence="1" id="KW-0812">Transmembrane</keyword>
<reference evidence="2" key="1">
    <citation type="submission" date="2023-03" db="EMBL/GenBank/DDBJ databases">
        <title>Multiphase analysis and comparison of six strains from genera Psychromarinibacter, Lutimaribacter, and Maritimibacter, including a novel species: Psychromarinibacter sediminicola sp. nov.</title>
        <authorList>
            <person name="Wang Y.-H."/>
            <person name="Ye M.-Q."/>
            <person name="Du Z.-J."/>
        </authorList>
    </citation>
    <scope>NUCLEOTIDE SEQUENCE</scope>
    <source>
        <strain evidence="2">C21-152</strain>
    </source>
</reference>
<dbReference type="AlphaFoldDB" id="A0AAE3NWU1"/>
<comment type="caution">
    <text evidence="2">The sequence shown here is derived from an EMBL/GenBank/DDBJ whole genome shotgun (WGS) entry which is preliminary data.</text>
</comment>
<evidence type="ECO:0000256" key="1">
    <source>
        <dbReference type="SAM" id="Phobius"/>
    </source>
</evidence>
<evidence type="ECO:0000313" key="3">
    <source>
        <dbReference type="Proteomes" id="UP001220964"/>
    </source>
</evidence>
<accession>A0AAE3NWU1</accession>
<proteinExistence type="predicted"/>
<feature type="transmembrane region" description="Helical" evidence="1">
    <location>
        <begin position="77"/>
        <end position="95"/>
    </location>
</feature>
<name>A0AAE3NWU1_9RHOB</name>
<keyword evidence="1" id="KW-0472">Membrane</keyword>
<dbReference type="EMBL" id="JARGYC010000096">
    <property type="protein sequence ID" value="MDF0603466.1"/>
    <property type="molecule type" value="Genomic_DNA"/>
</dbReference>
<dbReference type="Proteomes" id="UP001220964">
    <property type="component" value="Unassembled WGS sequence"/>
</dbReference>
<sequence>MPDLQPLPDADIDRRIAAHLDPGETVLWQGTPRPATFVSPVGTLLCIGLIALGLAIFTGLIDRYAFFPAPPGSLQRLLPAAALVVVGGIVLASLWTRRGANWAYAITDRRLMSARGDTLVRSVEPGDISRFDTHRDAVYWRTLDVPTRDRQSRNRESRYPGFHGQDDPQGMLRTLEDWREGFSRRAGDSAAAFVAAAGTDAPAEAPPEGIRRLRHPATGLTLDIPADWEATVSQDRIGPLRLFGVTLLKRFDRPGEERPYEDGARWNRLTVRGAPDAGLTLIVLDEPLTKTLREVRDDPWARRLNLTFLKETPELEIGGLRGFSLVRQMPAGARLVGFGKVSAPVATRQAWLGHGAMHLEIVGMARLDQPDVQRAVDAMIDSIRLP</sequence>
<protein>
    <submittedName>
        <fullName evidence="2">Uncharacterized protein</fullName>
    </submittedName>
</protein>
<feature type="transmembrane region" description="Helical" evidence="1">
    <location>
        <begin position="37"/>
        <end position="57"/>
    </location>
</feature>
<organism evidence="2 3">
    <name type="scientific">Psychromarinibacter sediminicola</name>
    <dbReference type="NCBI Taxonomy" id="3033385"/>
    <lineage>
        <taxon>Bacteria</taxon>
        <taxon>Pseudomonadati</taxon>
        <taxon>Pseudomonadota</taxon>
        <taxon>Alphaproteobacteria</taxon>
        <taxon>Rhodobacterales</taxon>
        <taxon>Paracoccaceae</taxon>
        <taxon>Psychromarinibacter</taxon>
    </lineage>
</organism>
<keyword evidence="1" id="KW-1133">Transmembrane helix</keyword>
<evidence type="ECO:0000313" key="2">
    <source>
        <dbReference type="EMBL" id="MDF0603466.1"/>
    </source>
</evidence>